<proteinExistence type="predicted"/>
<keyword evidence="1" id="KW-0812">Transmembrane</keyword>
<name>A0A4D9E5R5_9SAUR</name>
<evidence type="ECO:0000256" key="1">
    <source>
        <dbReference type="SAM" id="Phobius"/>
    </source>
</evidence>
<dbReference type="EMBL" id="QXTE01000156">
    <property type="protein sequence ID" value="TFK03598.1"/>
    <property type="molecule type" value="Genomic_DNA"/>
</dbReference>
<comment type="caution">
    <text evidence="2">The sequence shown here is derived from an EMBL/GenBank/DDBJ whole genome shotgun (WGS) entry which is preliminary data.</text>
</comment>
<organism evidence="2 3">
    <name type="scientific">Platysternon megacephalum</name>
    <name type="common">big-headed turtle</name>
    <dbReference type="NCBI Taxonomy" id="55544"/>
    <lineage>
        <taxon>Eukaryota</taxon>
        <taxon>Metazoa</taxon>
        <taxon>Chordata</taxon>
        <taxon>Craniata</taxon>
        <taxon>Vertebrata</taxon>
        <taxon>Euteleostomi</taxon>
        <taxon>Archelosauria</taxon>
        <taxon>Testudinata</taxon>
        <taxon>Testudines</taxon>
        <taxon>Cryptodira</taxon>
        <taxon>Durocryptodira</taxon>
        <taxon>Testudinoidea</taxon>
        <taxon>Platysternidae</taxon>
        <taxon>Platysternon</taxon>
    </lineage>
</organism>
<keyword evidence="3" id="KW-1185">Reference proteome</keyword>
<sequence>MVRGVRGWGKQEREAFPCLCHISVQGYVIQAVNKTKKHPRSINQLKYCNHLDSPRALIQRQCPDICNIYMKYTEKYCKLIKFLKRVKFTQKYLFFAILLYVYLISSIIYAPPPPTLSTYRLLQV</sequence>
<feature type="transmembrane region" description="Helical" evidence="1">
    <location>
        <begin position="92"/>
        <end position="110"/>
    </location>
</feature>
<dbReference type="Proteomes" id="UP000297703">
    <property type="component" value="Unassembled WGS sequence"/>
</dbReference>
<keyword evidence="1" id="KW-0472">Membrane</keyword>
<reference evidence="2 3" key="2">
    <citation type="submission" date="2019-04" db="EMBL/GenBank/DDBJ databases">
        <title>The genome sequence of big-headed turtle.</title>
        <authorList>
            <person name="Gong S."/>
        </authorList>
    </citation>
    <scope>NUCLEOTIDE SEQUENCE [LARGE SCALE GENOMIC DNA]</scope>
    <source>
        <strain evidence="2">DO16091913</strain>
        <tissue evidence="2">Muscle</tissue>
    </source>
</reference>
<dbReference type="AlphaFoldDB" id="A0A4D9E5R5"/>
<evidence type="ECO:0000313" key="2">
    <source>
        <dbReference type="EMBL" id="TFK03598.1"/>
    </source>
</evidence>
<reference evidence="2 3" key="1">
    <citation type="submission" date="2019-04" db="EMBL/GenBank/DDBJ databases">
        <title>Draft genome of the big-headed turtle Platysternon megacephalum.</title>
        <authorList>
            <person name="Gong S."/>
        </authorList>
    </citation>
    <scope>NUCLEOTIDE SEQUENCE [LARGE SCALE GENOMIC DNA]</scope>
    <source>
        <strain evidence="2">DO16091913</strain>
        <tissue evidence="2">Muscle</tissue>
    </source>
</reference>
<evidence type="ECO:0000313" key="3">
    <source>
        <dbReference type="Proteomes" id="UP000297703"/>
    </source>
</evidence>
<accession>A0A4D9E5R5</accession>
<gene>
    <name evidence="2" type="ORF">DR999_PMT13981</name>
</gene>
<keyword evidence="1" id="KW-1133">Transmembrane helix</keyword>
<protein>
    <submittedName>
        <fullName evidence="2">Ras-related protein Rab-1A</fullName>
    </submittedName>
</protein>